<dbReference type="NCBIfam" id="NF035944">
    <property type="entry name" value="PEPxxWA-CTERM"/>
    <property type="match status" value="1"/>
</dbReference>
<dbReference type="OrthoDB" id="7585624at2"/>
<keyword evidence="1" id="KW-0732">Signal</keyword>
<name>A0A1N6H0P7_9SPHN</name>
<evidence type="ECO:0000259" key="2">
    <source>
        <dbReference type="Pfam" id="PF07589"/>
    </source>
</evidence>
<evidence type="ECO:0000313" key="4">
    <source>
        <dbReference type="Proteomes" id="UP000185192"/>
    </source>
</evidence>
<protein>
    <submittedName>
        <fullName evidence="3">PEP-CTERM protein-sorting domain-containing protein</fullName>
    </submittedName>
</protein>
<dbReference type="NCBIfam" id="TIGR02595">
    <property type="entry name" value="PEP_CTERM"/>
    <property type="match status" value="1"/>
</dbReference>
<feature type="signal peptide" evidence="1">
    <location>
        <begin position="1"/>
        <end position="22"/>
    </location>
</feature>
<feature type="chain" id="PRO_5013224013" evidence="1">
    <location>
        <begin position="23"/>
        <end position="206"/>
    </location>
</feature>
<sequence>MLTKKMLLGAAVLATSVAPANAAIVLSQSDIGVLDPGEIVVCDGVSDCGGALTGDYINFSSTQGNAAALPGNSSSQIAVLGGDSATLLVNRLVSAVSFDWGSVDTYNTLNIFTTSGNFTVTGNDLPPANGNRIDQGTNFRFTATFDAPTFLQSLEFASSSNSFEFDNVGIAAVPEPATWAFMILGFGAIGGAMRRQRKANVKVSYA</sequence>
<reference evidence="4" key="1">
    <citation type="submission" date="2016-11" db="EMBL/GenBank/DDBJ databases">
        <authorList>
            <person name="Varghese N."/>
            <person name="Submissions S."/>
        </authorList>
    </citation>
    <scope>NUCLEOTIDE SEQUENCE [LARGE SCALE GENOMIC DNA]</scope>
    <source>
        <strain evidence="4">DSM 22363</strain>
    </source>
</reference>
<accession>A0A1N6H0P7</accession>
<feature type="domain" description="Ice-binding protein C-terminal" evidence="2">
    <location>
        <begin position="172"/>
        <end position="197"/>
    </location>
</feature>
<dbReference type="STRING" id="1123272.SAMN02745824_3080"/>
<gene>
    <name evidence="3" type="ORF">SAMN02745824_3080</name>
</gene>
<dbReference type="InterPro" id="IPR013424">
    <property type="entry name" value="Ice-binding_C"/>
</dbReference>
<proteinExistence type="predicted"/>
<dbReference type="Pfam" id="PF07589">
    <property type="entry name" value="PEP-CTERM"/>
    <property type="match status" value="1"/>
</dbReference>
<dbReference type="EMBL" id="FSQW01000002">
    <property type="protein sequence ID" value="SIO13329.1"/>
    <property type="molecule type" value="Genomic_DNA"/>
</dbReference>
<evidence type="ECO:0000313" key="3">
    <source>
        <dbReference type="EMBL" id="SIO13329.1"/>
    </source>
</evidence>
<dbReference type="RefSeq" id="WP_074206001.1">
    <property type="nucleotide sequence ID" value="NZ_FSQW01000002.1"/>
</dbReference>
<keyword evidence="4" id="KW-1185">Reference proteome</keyword>
<dbReference type="AlphaFoldDB" id="A0A1N6H0P7"/>
<organism evidence="3 4">
    <name type="scientific">Parasphingorhabdus marina DSM 22363</name>
    <dbReference type="NCBI Taxonomy" id="1123272"/>
    <lineage>
        <taxon>Bacteria</taxon>
        <taxon>Pseudomonadati</taxon>
        <taxon>Pseudomonadota</taxon>
        <taxon>Alphaproteobacteria</taxon>
        <taxon>Sphingomonadales</taxon>
        <taxon>Sphingomonadaceae</taxon>
        <taxon>Parasphingorhabdus</taxon>
    </lineage>
</organism>
<evidence type="ECO:0000256" key="1">
    <source>
        <dbReference type="SAM" id="SignalP"/>
    </source>
</evidence>
<dbReference type="Proteomes" id="UP000185192">
    <property type="component" value="Unassembled WGS sequence"/>
</dbReference>